<organism evidence="4 5">
    <name type="scientific">Sugiyamaella lignohabitans</name>
    <dbReference type="NCBI Taxonomy" id="796027"/>
    <lineage>
        <taxon>Eukaryota</taxon>
        <taxon>Fungi</taxon>
        <taxon>Dikarya</taxon>
        <taxon>Ascomycota</taxon>
        <taxon>Saccharomycotina</taxon>
        <taxon>Dipodascomycetes</taxon>
        <taxon>Dipodascales</taxon>
        <taxon>Trichomonascaceae</taxon>
        <taxon>Sugiyamaella</taxon>
    </lineage>
</organism>
<dbReference type="PANTHER" id="PTHR35895">
    <property type="entry name" value="CHROMOSOME 16, WHOLE GENOME SHOTGUN SEQUENCE"/>
    <property type="match status" value="1"/>
</dbReference>
<feature type="compositionally biased region" description="Basic and acidic residues" evidence="1">
    <location>
        <begin position="37"/>
        <end position="49"/>
    </location>
</feature>
<sequence length="654" mass="71845">MSAGGSGQDPGLSSDDSRSNYTESHGRKDKGKMASRSGEREPLLPRYEDQIASAAAELNQSTPPGSASYGTTAPQGMSPSTSIQESDDRMLWSITKSTFSKLATVFIFLAFGFMILYLLQINSLREEIVRVPQLNIHQVSLDSLDGDGINVQVTGFVQVDYDKGLQGSQFRKSIIKGVSGLIGSIDAGEQNITLYFDQNYNILRSSHNHNSRISDNVENYKINDDDGGDDDDENPFVHTANITVPSLTVDTHHLHNTSFDFVAKIKDFGSPIVIGTIAQHLLANDAMHFKAHTRLPVSKWGWNFGTYDIDFDQIINEDDQDGDNEKPKGLLNVQLEDIKIVPSKNLGLDVITKLSTDYKFSAAADIPSLLWELKIPGCPKPQSSPYQLASKGRTYPIHLLPQSVVGITVESNLAEIPFEILFPCDNGPSTNGSNFKSPLDMFIQKYISGETNLVKIEGSSQQDDSLPDWLSRIIQSVSFTIPFEGKKGSDDLIQGLEFRNFRLSFPPSQPFPPVYAPNQPPRVSATIRVHVKTPNLIDIDPDMDLSVPLTKGSADLFSQGEHFAHIDIDDWIPCTTEHDEGPNTYLVEFDIESVPVEVIDQSVFGRVMREVLIAGGSPIRVEAVVDAEVSTPIGDLVVTDLPAQGDTVIRSSGF</sequence>
<keyword evidence="2" id="KW-0812">Transmembrane</keyword>
<evidence type="ECO:0000256" key="1">
    <source>
        <dbReference type="SAM" id="MobiDB-lite"/>
    </source>
</evidence>
<dbReference type="InterPro" id="IPR055011">
    <property type="entry name" value="Tag1_C"/>
</dbReference>
<accession>A0A161HH53</accession>
<protein>
    <recommendedName>
        <fullName evidence="3">Tag1 C-terminal domain-containing protein</fullName>
    </recommendedName>
</protein>
<dbReference type="Pfam" id="PF22786">
    <property type="entry name" value="Tag1_C"/>
    <property type="match status" value="1"/>
</dbReference>
<proteinExistence type="predicted"/>
<dbReference type="AlphaFoldDB" id="A0A161HH53"/>
<name>A0A161HH53_9ASCO</name>
<evidence type="ECO:0000313" key="5">
    <source>
        <dbReference type="Proteomes" id="UP000189580"/>
    </source>
</evidence>
<evidence type="ECO:0000313" key="4">
    <source>
        <dbReference type="EMBL" id="ANB11337.1"/>
    </source>
</evidence>
<feature type="compositionally biased region" description="Polar residues" evidence="1">
    <location>
        <begin position="58"/>
        <end position="84"/>
    </location>
</feature>
<feature type="domain" description="Tag1 C-terminal" evidence="3">
    <location>
        <begin position="543"/>
        <end position="650"/>
    </location>
</feature>
<dbReference type="PANTHER" id="PTHR35895:SF3">
    <property type="entry name" value="PRE-RRNA PROCESSING PROTEIN"/>
    <property type="match status" value="1"/>
</dbReference>
<dbReference type="RefSeq" id="XP_018733814.1">
    <property type="nucleotide sequence ID" value="XM_018881201.1"/>
</dbReference>
<dbReference type="Proteomes" id="UP000189580">
    <property type="component" value="Chromosome c"/>
</dbReference>
<evidence type="ECO:0000259" key="3">
    <source>
        <dbReference type="Pfam" id="PF22786"/>
    </source>
</evidence>
<feature type="region of interest" description="Disordered" evidence="1">
    <location>
        <begin position="1"/>
        <end position="85"/>
    </location>
</feature>
<keyword evidence="2" id="KW-1133">Transmembrane helix</keyword>
<reference evidence="4 5" key="1">
    <citation type="submission" date="2016-02" db="EMBL/GenBank/DDBJ databases">
        <title>Complete genome sequence and transcriptome regulation of the pentose utilising yeast Sugiyamaella lignohabitans.</title>
        <authorList>
            <person name="Bellasio M."/>
            <person name="Peymann A."/>
            <person name="Valli M."/>
            <person name="Sipitzky M."/>
            <person name="Graf A."/>
            <person name="Sauer M."/>
            <person name="Marx H."/>
            <person name="Mattanovich D."/>
        </authorList>
    </citation>
    <scope>NUCLEOTIDE SEQUENCE [LARGE SCALE GENOMIC DNA]</scope>
    <source>
        <strain evidence="4 5">CBS 10342</strain>
    </source>
</reference>
<keyword evidence="5" id="KW-1185">Reference proteome</keyword>
<gene>
    <name evidence="4" type="ORF">AWJ20_4142</name>
</gene>
<dbReference type="GO" id="GO:0000329">
    <property type="term" value="C:fungal-type vacuole membrane"/>
    <property type="evidence" value="ECO:0007669"/>
    <property type="project" value="InterPro"/>
</dbReference>
<feature type="transmembrane region" description="Helical" evidence="2">
    <location>
        <begin position="99"/>
        <end position="119"/>
    </location>
</feature>
<dbReference type="EMBL" id="CP014500">
    <property type="protein sequence ID" value="ANB11337.1"/>
    <property type="molecule type" value="Genomic_DNA"/>
</dbReference>
<keyword evidence="2" id="KW-0472">Membrane</keyword>
<dbReference type="KEGG" id="slb:AWJ20_4142"/>
<dbReference type="GeneID" id="30036242"/>
<evidence type="ECO:0000256" key="2">
    <source>
        <dbReference type="SAM" id="Phobius"/>
    </source>
</evidence>
<dbReference type="InterPro" id="IPR046368">
    <property type="entry name" value="Tag1"/>
</dbReference>
<dbReference type="OrthoDB" id="5596576at2759"/>